<dbReference type="Gene3D" id="3.40.1010.20">
    <property type="entry name" value="4-hydroxy-3-methylbut-2-enyl diphosphate reductase, catalytic domain"/>
    <property type="match status" value="2"/>
</dbReference>
<keyword evidence="7" id="KW-1185">Reference proteome</keyword>
<feature type="binding site" evidence="5">
    <location>
        <position position="123"/>
    </location>
    <ligand>
        <name>isopentenyl diphosphate</name>
        <dbReference type="ChEBI" id="CHEBI:128769"/>
    </ligand>
</feature>
<dbReference type="GO" id="GO:0016114">
    <property type="term" value="P:terpenoid biosynthetic process"/>
    <property type="evidence" value="ECO:0007669"/>
    <property type="project" value="UniProtKB-UniRule"/>
</dbReference>
<dbReference type="CDD" id="cd13944">
    <property type="entry name" value="lytB_ispH"/>
    <property type="match status" value="1"/>
</dbReference>
<feature type="binding site" evidence="5">
    <location>
        <position position="272"/>
    </location>
    <ligand>
        <name>isopentenyl diphosphate</name>
        <dbReference type="ChEBI" id="CHEBI:128769"/>
    </ligand>
</feature>
<feature type="binding site" evidence="5">
    <location>
        <position position="316"/>
    </location>
    <ligand>
        <name>isopentenyl diphosphate</name>
        <dbReference type="ChEBI" id="CHEBI:128769"/>
    </ligand>
</feature>
<feature type="binding site" evidence="5">
    <location>
        <position position="145"/>
    </location>
    <ligand>
        <name>[4Fe-4S] cluster</name>
        <dbReference type="ChEBI" id="CHEBI:49883"/>
    </ligand>
</feature>
<feature type="binding site" evidence="5">
    <location>
        <position position="213"/>
    </location>
    <ligand>
        <name>(2E)-4-hydroxy-3-methylbut-2-enyl diphosphate</name>
        <dbReference type="ChEBI" id="CHEBI:128753"/>
    </ligand>
</feature>
<evidence type="ECO:0000256" key="5">
    <source>
        <dbReference type="HAMAP-Rule" id="MF_00191"/>
    </source>
</evidence>
<dbReference type="eggNOG" id="COG0761">
    <property type="taxonomic scope" value="Bacteria"/>
</dbReference>
<dbReference type="UniPathway" id="UPA00059">
    <property type="reaction ID" value="UER00105"/>
</dbReference>
<dbReference type="GO" id="GO:0046872">
    <property type="term" value="F:metal ion binding"/>
    <property type="evidence" value="ECO:0007669"/>
    <property type="project" value="UniProtKB-KW"/>
</dbReference>
<dbReference type="HAMAP" id="MF_00191">
    <property type="entry name" value="IspH"/>
    <property type="match status" value="1"/>
</dbReference>
<dbReference type="Gene3D" id="3.40.50.11270">
    <property type="match status" value="1"/>
</dbReference>
<feature type="binding site" evidence="5">
    <location>
        <position position="173"/>
    </location>
    <ligand>
        <name>dimethylallyl diphosphate</name>
        <dbReference type="ChEBI" id="CHEBI:57623"/>
    </ligand>
</feature>
<feature type="binding site" evidence="5">
    <location>
        <position position="316"/>
    </location>
    <ligand>
        <name>(2E)-4-hydroxy-3-methylbut-2-enyl diphosphate</name>
        <dbReference type="ChEBI" id="CHEBI:128753"/>
    </ligand>
</feature>
<feature type="binding site" evidence="5">
    <location>
        <position position="123"/>
    </location>
    <ligand>
        <name>(2E)-4-hydroxy-3-methylbut-2-enyl diphosphate</name>
        <dbReference type="ChEBI" id="CHEBI:128753"/>
    </ligand>
</feature>
<feature type="binding site" evidence="5">
    <location>
        <position position="90"/>
    </location>
    <ligand>
        <name>isopentenyl diphosphate</name>
        <dbReference type="ChEBI" id="CHEBI:128769"/>
    </ligand>
</feature>
<comment type="pathway">
    <text evidence="5">Isoprenoid biosynthesis; isopentenyl diphosphate biosynthesis via DXP pathway; isopentenyl diphosphate from 1-deoxy-D-xylulose 5-phosphate: step 6/6.</text>
</comment>
<organism evidence="6 7">
    <name type="scientific">Lentisphaera araneosa HTCC2155</name>
    <dbReference type="NCBI Taxonomy" id="313628"/>
    <lineage>
        <taxon>Bacteria</taxon>
        <taxon>Pseudomonadati</taxon>
        <taxon>Lentisphaerota</taxon>
        <taxon>Lentisphaeria</taxon>
        <taxon>Lentisphaerales</taxon>
        <taxon>Lentisphaeraceae</taxon>
        <taxon>Lentisphaera</taxon>
    </lineage>
</organism>
<keyword evidence="2 5" id="KW-0479">Metal-binding</keyword>
<feature type="active site" description="Proton donor" evidence="5">
    <location>
        <position position="175"/>
    </location>
</feature>
<sequence>MIRGPFFGFTYTDVKSRSKLNQSAETSNSSDVEIQAFSIILRRKIQGKIMKLIMAAPRGFCAGVERALKIVDEALELLPHPIYVNHEIVHNSHVVEFYKKKGVIFVEEIDDVPDGSSFIFNAHGVPPSLVKASKERGMKIVDATCPLVSKVHFEAIRYAKQGYKIILIGHEGHPEVIGVMGEAPDAIYLVEKPEDVDDLEFTQDDKIAYITQTTLSVDDCAAVISSLKKRYPGVSEPKKADICYATTNRQEAVKQIAEKCDVFLIVGSPNSSNSNRLREVAKAGKGLDAYMVNCAEGLDPKWFEGKQTLGLSAGASTPEKIVSAVVDRLKAECGLIEVSEFISREENEHFALPKIRA</sequence>
<dbReference type="UniPathway" id="UPA00056">
    <property type="reaction ID" value="UER00097"/>
</dbReference>
<feature type="binding site" evidence="5">
    <location>
        <position position="90"/>
    </location>
    <ligand>
        <name>(2E)-4-hydroxy-3-methylbut-2-enyl diphosphate</name>
        <dbReference type="ChEBI" id="CHEBI:128753"/>
    </ligand>
</feature>
<gene>
    <name evidence="5" type="primary">ispH</name>
    <name evidence="6" type="ORF">LNTAR_05116</name>
</gene>
<comment type="catalytic activity">
    <reaction evidence="5">
        <text>dimethylallyl diphosphate + 2 oxidized [2Fe-2S]-[ferredoxin] + H2O = (2E)-4-hydroxy-3-methylbut-2-enyl diphosphate + 2 reduced [2Fe-2S]-[ferredoxin] + 2 H(+)</text>
        <dbReference type="Rhea" id="RHEA:24825"/>
        <dbReference type="Rhea" id="RHEA-COMP:10000"/>
        <dbReference type="Rhea" id="RHEA-COMP:10001"/>
        <dbReference type="ChEBI" id="CHEBI:15377"/>
        <dbReference type="ChEBI" id="CHEBI:15378"/>
        <dbReference type="ChEBI" id="CHEBI:33737"/>
        <dbReference type="ChEBI" id="CHEBI:33738"/>
        <dbReference type="ChEBI" id="CHEBI:57623"/>
        <dbReference type="ChEBI" id="CHEBI:128753"/>
        <dbReference type="EC" id="1.17.7.4"/>
    </reaction>
</comment>
<accession>A6DLL0</accession>
<feature type="binding site" evidence="5">
    <location>
        <position position="271"/>
    </location>
    <ligand>
        <name>(2E)-4-hydroxy-3-methylbut-2-enyl diphosphate</name>
        <dbReference type="ChEBI" id="CHEBI:128753"/>
    </ligand>
</feature>
<evidence type="ECO:0000256" key="2">
    <source>
        <dbReference type="ARBA" id="ARBA00022723"/>
    </source>
</evidence>
<dbReference type="GO" id="GO:0051539">
    <property type="term" value="F:4 iron, 4 sulfur cluster binding"/>
    <property type="evidence" value="ECO:0007669"/>
    <property type="project" value="UniProtKB-UniRule"/>
</dbReference>
<keyword evidence="5" id="KW-0414">Isoprene biosynthesis</keyword>
<comment type="pathway">
    <text evidence="5">Isoprenoid biosynthesis; dimethylallyl diphosphate biosynthesis; dimethylallyl diphosphate from (2E)-4-hydroxy-3-methylbutenyl diphosphate: step 1/1.</text>
</comment>
<protein>
    <recommendedName>
        <fullName evidence="5">4-hydroxy-3-methylbut-2-enyl diphosphate reductase</fullName>
        <shortName evidence="5">HMBPP reductase</shortName>
        <ecNumber evidence="5">1.17.7.4</ecNumber>
    </recommendedName>
</protein>
<feature type="binding site" evidence="5">
    <location>
        <position position="173"/>
    </location>
    <ligand>
        <name>isopentenyl diphosphate</name>
        <dbReference type="ChEBI" id="CHEBI:128769"/>
    </ligand>
</feature>
<dbReference type="NCBIfam" id="NF002190">
    <property type="entry name" value="PRK01045.1-4"/>
    <property type="match status" value="1"/>
</dbReference>
<dbReference type="EMBL" id="ABCK01000009">
    <property type="protein sequence ID" value="EDM27465.1"/>
    <property type="molecule type" value="Genomic_DNA"/>
</dbReference>
<evidence type="ECO:0000313" key="6">
    <source>
        <dbReference type="EMBL" id="EDM27465.1"/>
    </source>
</evidence>
<dbReference type="Proteomes" id="UP000004947">
    <property type="component" value="Unassembled WGS sequence"/>
</dbReference>
<feature type="binding site" evidence="5">
    <location>
        <position position="316"/>
    </location>
    <ligand>
        <name>dimethylallyl diphosphate</name>
        <dbReference type="ChEBI" id="CHEBI:57623"/>
    </ligand>
</feature>
<feature type="binding site" evidence="5">
    <location>
        <position position="90"/>
    </location>
    <ligand>
        <name>dimethylallyl diphosphate</name>
        <dbReference type="ChEBI" id="CHEBI:57623"/>
    </ligand>
</feature>
<feature type="binding site" evidence="5">
    <location>
        <position position="123"/>
    </location>
    <ligand>
        <name>dimethylallyl diphosphate</name>
        <dbReference type="ChEBI" id="CHEBI:57623"/>
    </ligand>
</feature>
<keyword evidence="4 5" id="KW-0411">Iron-sulfur</keyword>
<dbReference type="PANTHER" id="PTHR30426">
    <property type="entry name" value="4-HYDROXY-3-METHYLBUT-2-ENYL DIPHOSPHATE REDUCTASE"/>
    <property type="match status" value="1"/>
</dbReference>
<evidence type="ECO:0000256" key="3">
    <source>
        <dbReference type="ARBA" id="ARBA00023004"/>
    </source>
</evidence>
<comment type="caution">
    <text evidence="6">The sequence shown here is derived from an EMBL/GenBank/DDBJ whole genome shotgun (WGS) entry which is preliminary data.</text>
</comment>
<feature type="binding site" evidence="5">
    <location>
        <position position="273"/>
    </location>
    <ligand>
        <name>dimethylallyl diphosphate</name>
        <dbReference type="ChEBI" id="CHEBI:57623"/>
    </ligand>
</feature>
<feature type="binding site" evidence="5">
    <location>
        <position position="273"/>
    </location>
    <ligand>
        <name>(2E)-4-hydroxy-3-methylbut-2-enyl diphosphate</name>
        <dbReference type="ChEBI" id="CHEBI:128753"/>
    </ligand>
</feature>
<reference evidence="6 7" key="1">
    <citation type="journal article" date="2010" name="J. Bacteriol.">
        <title>Genome sequence of Lentisphaera araneosa HTCC2155T, the type species of the order Lentisphaerales in the phylum Lentisphaerae.</title>
        <authorList>
            <person name="Thrash J.C."/>
            <person name="Cho J.C."/>
            <person name="Vergin K.L."/>
            <person name="Morris R.M."/>
            <person name="Giovannoni S.J."/>
        </authorList>
    </citation>
    <scope>NUCLEOTIDE SEQUENCE [LARGE SCALE GENOMIC DNA]</scope>
    <source>
        <strain evidence="6 7">HTCC2155</strain>
    </source>
</reference>
<dbReference type="AlphaFoldDB" id="A6DLL0"/>
<dbReference type="PANTHER" id="PTHR30426:SF0">
    <property type="entry name" value="4-HYDROXY-3-METHYLBUT-2-ENYL DIPHOSPHATE REDUCTASE"/>
    <property type="match status" value="1"/>
</dbReference>
<dbReference type="NCBIfam" id="TIGR00216">
    <property type="entry name" value="ispH_lytB"/>
    <property type="match status" value="1"/>
</dbReference>
<dbReference type="InterPro" id="IPR003451">
    <property type="entry name" value="LytB/IspH"/>
</dbReference>
<dbReference type="GO" id="GO:0019288">
    <property type="term" value="P:isopentenyl diphosphate biosynthetic process, methylerythritol 4-phosphate pathway"/>
    <property type="evidence" value="ECO:0007669"/>
    <property type="project" value="UniProtKB-UniRule"/>
</dbReference>
<dbReference type="GO" id="GO:0050992">
    <property type="term" value="P:dimethylallyl diphosphate biosynthetic process"/>
    <property type="evidence" value="ECO:0007669"/>
    <property type="project" value="UniProtKB-UniRule"/>
</dbReference>
<keyword evidence="5" id="KW-0560">Oxidoreductase</keyword>
<dbReference type="EC" id="1.17.7.4" evidence="5"/>
<comment type="cofactor">
    <cofactor evidence="5">
        <name>[4Fe-4S] cluster</name>
        <dbReference type="ChEBI" id="CHEBI:49883"/>
    </cofactor>
    <text evidence="5">Binds 1 [4Fe-4S] cluster per subunit.</text>
</comment>
<comment type="catalytic activity">
    <reaction evidence="5">
        <text>isopentenyl diphosphate + 2 oxidized [2Fe-2S]-[ferredoxin] + H2O = (2E)-4-hydroxy-3-methylbut-2-enyl diphosphate + 2 reduced [2Fe-2S]-[ferredoxin] + 2 H(+)</text>
        <dbReference type="Rhea" id="RHEA:24488"/>
        <dbReference type="Rhea" id="RHEA-COMP:10000"/>
        <dbReference type="Rhea" id="RHEA-COMP:10001"/>
        <dbReference type="ChEBI" id="CHEBI:15377"/>
        <dbReference type="ChEBI" id="CHEBI:15378"/>
        <dbReference type="ChEBI" id="CHEBI:33737"/>
        <dbReference type="ChEBI" id="CHEBI:33738"/>
        <dbReference type="ChEBI" id="CHEBI:128753"/>
        <dbReference type="ChEBI" id="CHEBI:128769"/>
        <dbReference type="EC" id="1.17.7.4"/>
    </reaction>
</comment>
<evidence type="ECO:0000313" key="7">
    <source>
        <dbReference type="Proteomes" id="UP000004947"/>
    </source>
</evidence>
<feature type="binding site" evidence="5">
    <location>
        <position position="271"/>
    </location>
    <ligand>
        <name>dimethylallyl diphosphate</name>
        <dbReference type="ChEBI" id="CHEBI:57623"/>
    </ligand>
</feature>
<feature type="binding site" evidence="5">
    <location>
        <position position="272"/>
    </location>
    <ligand>
        <name>dimethylallyl diphosphate</name>
        <dbReference type="ChEBI" id="CHEBI:57623"/>
    </ligand>
</feature>
<dbReference type="Pfam" id="PF02401">
    <property type="entry name" value="LYTB"/>
    <property type="match status" value="1"/>
</dbReference>
<keyword evidence="1 5" id="KW-0004">4Fe-4S</keyword>
<feature type="binding site" evidence="5">
    <location>
        <position position="243"/>
    </location>
    <ligand>
        <name>[4Fe-4S] cluster</name>
        <dbReference type="ChEBI" id="CHEBI:49883"/>
    </ligand>
</feature>
<feature type="binding site" evidence="5">
    <location>
        <position position="61"/>
    </location>
    <ligand>
        <name>[4Fe-4S] cluster</name>
        <dbReference type="ChEBI" id="CHEBI:49883"/>
    </ligand>
</feature>
<feature type="binding site" evidence="5">
    <location>
        <position position="173"/>
    </location>
    <ligand>
        <name>(2E)-4-hydroxy-3-methylbut-2-enyl diphosphate</name>
        <dbReference type="ChEBI" id="CHEBI:128753"/>
    </ligand>
</feature>
<keyword evidence="3 5" id="KW-0408">Iron</keyword>
<proteinExistence type="inferred from homology"/>
<dbReference type="GO" id="GO:0051745">
    <property type="term" value="F:4-hydroxy-3-methylbut-2-enyl diphosphate reductase activity"/>
    <property type="evidence" value="ECO:0007669"/>
    <property type="project" value="UniProtKB-UniRule"/>
</dbReference>
<dbReference type="STRING" id="313628.LNTAR_05116"/>
<evidence type="ECO:0000256" key="4">
    <source>
        <dbReference type="ARBA" id="ARBA00023014"/>
    </source>
</evidence>
<name>A6DLL0_9BACT</name>
<dbReference type="NCBIfam" id="NF002188">
    <property type="entry name" value="PRK01045.1-2"/>
    <property type="match status" value="1"/>
</dbReference>
<feature type="binding site" evidence="5">
    <location>
        <position position="272"/>
    </location>
    <ligand>
        <name>(2E)-4-hydroxy-3-methylbut-2-enyl diphosphate</name>
        <dbReference type="ChEBI" id="CHEBI:128753"/>
    </ligand>
</feature>
<feature type="binding site" evidence="5">
    <location>
        <position position="273"/>
    </location>
    <ligand>
        <name>isopentenyl diphosphate</name>
        <dbReference type="ChEBI" id="CHEBI:128769"/>
    </ligand>
</feature>
<evidence type="ECO:0000256" key="1">
    <source>
        <dbReference type="ARBA" id="ARBA00022485"/>
    </source>
</evidence>
<comment type="function">
    <text evidence="5">Catalyzes the conversion of 1-hydroxy-2-methyl-2-(E)-butenyl 4-diphosphate (HMBPP) into a mixture of isopentenyl diphosphate (IPP) and dimethylallyl diphosphate (DMAPP). Acts in the terminal step of the DOXP/MEP pathway for isoprenoid precursor biosynthesis.</text>
</comment>
<feature type="binding site" evidence="5">
    <location>
        <position position="271"/>
    </location>
    <ligand>
        <name>isopentenyl diphosphate</name>
        <dbReference type="ChEBI" id="CHEBI:128769"/>
    </ligand>
</feature>
<comment type="similarity">
    <text evidence="5">Belongs to the IspH family.</text>
</comment>